<dbReference type="AlphaFoldDB" id="A0A143HND3"/>
<gene>
    <name evidence="1" type="ORF">A3224_10915</name>
</gene>
<accession>A0A143HND3</accession>
<keyword evidence="2" id="KW-1185">Reference proteome</keyword>
<evidence type="ECO:0000313" key="2">
    <source>
        <dbReference type="Proteomes" id="UP000076077"/>
    </source>
</evidence>
<sequence>MGINFQWCPKEHLSFDIGYREAGFVEYKSDEQFEPKAQEFAEIAKAKVLEIREQLSSPKSVKEYVIFSLQNHRPTLWGEFHQGMSCVMTKNRNEAISYFNQVLSNPHDTEWAIELKEFTSRMVKLLESGEDALRFIEEIVNKSRELKKLEPTDVQLAEFA</sequence>
<protein>
    <submittedName>
        <fullName evidence="1">Uncharacterized protein</fullName>
    </submittedName>
</protein>
<proteinExistence type="predicted"/>
<name>A0A143HND3_MICTH</name>
<dbReference type="STRING" id="252514.A3224_10915"/>
<dbReference type="EMBL" id="CP014864">
    <property type="protein sequence ID" value="AMX03011.1"/>
    <property type="molecule type" value="Genomic_DNA"/>
</dbReference>
<evidence type="ECO:0000313" key="1">
    <source>
        <dbReference type="EMBL" id="AMX03011.1"/>
    </source>
</evidence>
<organism evidence="1 2">
    <name type="scientific">Microbulbifer thermotolerans</name>
    <dbReference type="NCBI Taxonomy" id="252514"/>
    <lineage>
        <taxon>Bacteria</taxon>
        <taxon>Pseudomonadati</taxon>
        <taxon>Pseudomonadota</taxon>
        <taxon>Gammaproteobacteria</taxon>
        <taxon>Cellvibrionales</taxon>
        <taxon>Microbulbiferaceae</taxon>
        <taxon>Microbulbifer</taxon>
    </lineage>
</organism>
<dbReference type="Proteomes" id="UP000076077">
    <property type="component" value="Chromosome"/>
</dbReference>
<dbReference type="KEGG" id="mthd:A3224_10915"/>
<reference evidence="2" key="1">
    <citation type="submission" date="2016-03" db="EMBL/GenBank/DDBJ databases">
        <authorList>
            <person name="Lee Y.-S."/>
            <person name="Choi Y.-L."/>
        </authorList>
    </citation>
    <scope>NUCLEOTIDE SEQUENCE [LARGE SCALE GENOMIC DNA]</scope>
    <source>
        <strain evidence="2">DAU221</strain>
    </source>
</reference>